<dbReference type="EMBL" id="MTYJ01000450">
    <property type="protein sequence ID" value="OWA54738.1"/>
    <property type="molecule type" value="Genomic_DNA"/>
</dbReference>
<evidence type="ECO:0000313" key="2">
    <source>
        <dbReference type="EMBL" id="OWA54738.1"/>
    </source>
</evidence>
<gene>
    <name evidence="2" type="ORF">BV898_19137</name>
</gene>
<dbReference type="Pfam" id="PF02338">
    <property type="entry name" value="OTU"/>
    <property type="match status" value="1"/>
</dbReference>
<dbReference type="InterPro" id="IPR050704">
    <property type="entry name" value="Peptidase_C85-like"/>
</dbReference>
<dbReference type="CDD" id="cd22744">
    <property type="entry name" value="OTU"/>
    <property type="match status" value="1"/>
</dbReference>
<dbReference type="PANTHER" id="PTHR12419">
    <property type="entry name" value="OTU DOMAIN CONTAINING PROTEIN"/>
    <property type="match status" value="1"/>
</dbReference>
<comment type="caution">
    <text evidence="2">The sequence shown here is derived from an EMBL/GenBank/DDBJ whole genome shotgun (WGS) entry which is preliminary data.</text>
</comment>
<dbReference type="GO" id="GO:0016579">
    <property type="term" value="P:protein deubiquitination"/>
    <property type="evidence" value="ECO:0007669"/>
    <property type="project" value="TreeGrafter"/>
</dbReference>
<organism evidence="2 3">
    <name type="scientific">Hypsibius exemplaris</name>
    <name type="common">Freshwater tardigrade</name>
    <dbReference type="NCBI Taxonomy" id="2072580"/>
    <lineage>
        <taxon>Eukaryota</taxon>
        <taxon>Metazoa</taxon>
        <taxon>Ecdysozoa</taxon>
        <taxon>Tardigrada</taxon>
        <taxon>Eutardigrada</taxon>
        <taxon>Parachela</taxon>
        <taxon>Hypsibioidea</taxon>
        <taxon>Hypsibiidae</taxon>
        <taxon>Hypsibius</taxon>
    </lineage>
</organism>
<dbReference type="InterPro" id="IPR038765">
    <property type="entry name" value="Papain-like_cys_pep_sf"/>
</dbReference>
<name>A0A9X6RNU1_HYPEX</name>
<accession>A0A9X6RNU1</accession>
<dbReference type="Gene3D" id="3.90.70.80">
    <property type="match status" value="1"/>
</dbReference>
<evidence type="ECO:0000259" key="1">
    <source>
        <dbReference type="PROSITE" id="PS50802"/>
    </source>
</evidence>
<evidence type="ECO:0000313" key="3">
    <source>
        <dbReference type="Proteomes" id="UP000192578"/>
    </source>
</evidence>
<protein>
    <recommendedName>
        <fullName evidence="1">OTU domain-containing protein</fullName>
    </recommendedName>
</protein>
<dbReference type="OrthoDB" id="409956at2759"/>
<sequence>MQLKTYYAVNVSHVVGGITTTRVLAPLEVVLHELGQLIDYNCKPDGNCLFRALSMLLHGTEDRWDEVKAQILSYAATRPDWLMQFFDNSISADNDADDRTFVKFLRDLGTANAWGGEHCIGIACRLFKINIWTFSHAHWEIQAHRDPVDNRQKSTSTWVDNALVGGDVAGQPYALLIYKNACHYHAAVRNPLLLASSTARISESLTVPKPVPLVKSIDNPKCEFIPAPLSHAPFSNSPLSAKLLLNELLGKPAILESGCASKTVSWDLWEYSTEFSLPLVTTHLHCRSG</sequence>
<keyword evidence="3" id="KW-1185">Reference proteome</keyword>
<dbReference type="GO" id="GO:0004843">
    <property type="term" value="F:cysteine-type deubiquitinase activity"/>
    <property type="evidence" value="ECO:0007669"/>
    <property type="project" value="TreeGrafter"/>
</dbReference>
<dbReference type="InterPro" id="IPR003323">
    <property type="entry name" value="OTU_dom"/>
</dbReference>
<reference evidence="3" key="1">
    <citation type="submission" date="2017-01" db="EMBL/GenBank/DDBJ databases">
        <title>Comparative genomics of anhydrobiosis in the tardigrade Hypsibius dujardini.</title>
        <authorList>
            <person name="Yoshida Y."/>
            <person name="Koutsovoulos G."/>
            <person name="Laetsch D."/>
            <person name="Stevens L."/>
            <person name="Kumar S."/>
            <person name="Horikawa D."/>
            <person name="Ishino K."/>
            <person name="Komine S."/>
            <person name="Tomita M."/>
            <person name="Blaxter M."/>
            <person name="Arakawa K."/>
        </authorList>
    </citation>
    <scope>NUCLEOTIDE SEQUENCE [LARGE SCALE GENOMIC DNA]</scope>
    <source>
        <strain evidence="3">Z151</strain>
    </source>
</reference>
<dbReference type="AlphaFoldDB" id="A0A9X6RNU1"/>
<proteinExistence type="predicted"/>
<dbReference type="PROSITE" id="PS50802">
    <property type="entry name" value="OTU"/>
    <property type="match status" value="1"/>
</dbReference>
<feature type="domain" description="OTU" evidence="1">
    <location>
        <begin position="37"/>
        <end position="151"/>
    </location>
</feature>
<dbReference type="Proteomes" id="UP000192578">
    <property type="component" value="Unassembled WGS sequence"/>
</dbReference>
<dbReference type="SUPFAM" id="SSF54001">
    <property type="entry name" value="Cysteine proteinases"/>
    <property type="match status" value="1"/>
</dbReference>